<keyword evidence="7" id="KW-1185">Reference proteome</keyword>
<dbReference type="Gene3D" id="3.90.950.10">
    <property type="match status" value="1"/>
</dbReference>
<protein>
    <recommendedName>
        <fullName evidence="5">7-methyl-GTP pyrophosphatase</fullName>
        <shortName evidence="5">m(7)GTP pyrophosphatase</shortName>
        <ecNumber evidence="5">3.6.1.-</ecNumber>
    </recommendedName>
</protein>
<sequence>MKHFHLILASSSKYRQEMLKRLGLPFTAISPDIDETRHQQESPQDLALRLSYEKACAIAQTHPDAIVIGSDQVACLGDEVLGKPGNFETAFQQLKAQSNQTLYFHTALTVIHGWHVAEHQPRIVYRENVPTICAYRELSDDEITHYLHTEKPFDTAGSAKAESLGISLMQYMRSDDPTAIIGLPLIALSRMLRDCGLNPTLLASK</sequence>
<dbReference type="SUPFAM" id="SSF52972">
    <property type="entry name" value="ITPase-like"/>
    <property type="match status" value="1"/>
</dbReference>
<dbReference type="STRING" id="1072685.IX83_08055"/>
<dbReference type="AlphaFoldDB" id="A0A077DEJ8"/>
<dbReference type="CDD" id="cd00555">
    <property type="entry name" value="Maf"/>
    <property type="match status" value="1"/>
</dbReference>
<keyword evidence="2 5" id="KW-0963">Cytoplasm</keyword>
<keyword evidence="4 5" id="KW-0546">Nucleotide metabolism</keyword>
<dbReference type="OrthoDB" id="9813694at2"/>
<dbReference type="InterPro" id="IPR003697">
    <property type="entry name" value="Maf-like"/>
</dbReference>
<dbReference type="EC" id="3.6.1.-" evidence="5"/>
<gene>
    <name evidence="6" type="ORF">IX83_08055</name>
</gene>
<comment type="subcellular location">
    <subcellularLocation>
        <location evidence="1 5">Cytoplasm</location>
    </subcellularLocation>
</comment>
<reference evidence="6 7" key="1">
    <citation type="journal article" date="2014" name="BMC Genomics">
        <title>A genomic perspective on a new bacterial genus and species from the Alcaligenaceae family, Basilea psittacipulmonis.</title>
        <authorList>
            <person name="Whiteson K.L."/>
            <person name="Hernandez D."/>
            <person name="Lazarevic V."/>
            <person name="Gaia N."/>
            <person name="Farinelli L."/>
            <person name="Francois P."/>
            <person name="Pilo P."/>
            <person name="Frey J."/>
            <person name="Schrenzel J."/>
        </authorList>
    </citation>
    <scope>NUCLEOTIDE SEQUENCE [LARGE SCALE GENOMIC DNA]</scope>
    <source>
        <strain evidence="6 7">DSM 24701</strain>
    </source>
</reference>
<dbReference type="EMBL" id="CP009238">
    <property type="protein sequence ID" value="AIL33255.1"/>
    <property type="molecule type" value="Genomic_DNA"/>
</dbReference>
<dbReference type="PANTHER" id="PTHR43213:SF10">
    <property type="entry name" value="7-METHYL-GTP PYROPHOSPHATASE"/>
    <property type="match status" value="1"/>
</dbReference>
<dbReference type="KEGG" id="bpsi:IX83_08055"/>
<dbReference type="GO" id="GO:0009117">
    <property type="term" value="P:nucleotide metabolic process"/>
    <property type="evidence" value="ECO:0007669"/>
    <property type="project" value="UniProtKB-KW"/>
</dbReference>
<evidence type="ECO:0000256" key="1">
    <source>
        <dbReference type="ARBA" id="ARBA00004496"/>
    </source>
</evidence>
<name>A0A077DEJ8_9BURK</name>
<proteinExistence type="inferred from homology"/>
<dbReference type="GO" id="GO:0047429">
    <property type="term" value="F:nucleoside triphosphate diphosphatase activity"/>
    <property type="evidence" value="ECO:0007669"/>
    <property type="project" value="InterPro"/>
</dbReference>
<dbReference type="Pfam" id="PF02545">
    <property type="entry name" value="Maf"/>
    <property type="match status" value="1"/>
</dbReference>
<comment type="caution">
    <text evidence="5">Lacks conserved residue(s) required for the propagation of feature annotation.</text>
</comment>
<dbReference type="HOGENOM" id="CLU_040416_1_0_4"/>
<evidence type="ECO:0000313" key="6">
    <source>
        <dbReference type="EMBL" id="AIL33255.1"/>
    </source>
</evidence>
<dbReference type="HAMAP" id="MF_00528">
    <property type="entry name" value="Maf"/>
    <property type="match status" value="1"/>
</dbReference>
<comment type="function">
    <text evidence="5">Nucleoside triphosphate pyrophosphatase that hydrolyzes 7-methyl-GTP (m(7)GTP). May have a dual role in cell division arrest and in preventing the incorporation of modified nucleotides into cellular nucleic acids.</text>
</comment>
<feature type="site" description="Important for substrate specificity" evidence="5">
    <location>
        <position position="14"/>
    </location>
</feature>
<evidence type="ECO:0000256" key="4">
    <source>
        <dbReference type="ARBA" id="ARBA00023080"/>
    </source>
</evidence>
<dbReference type="PANTHER" id="PTHR43213">
    <property type="entry name" value="BIFUNCTIONAL DTTP/UTP PYROPHOSPHATASE/METHYLTRANSFERASE PROTEIN-RELATED"/>
    <property type="match status" value="1"/>
</dbReference>
<dbReference type="InterPro" id="IPR029001">
    <property type="entry name" value="ITPase-like_fam"/>
</dbReference>
<comment type="catalytic activity">
    <reaction evidence="5">
        <text>N(7)-methyl-GTP + H2O = N(7)-methyl-GMP + diphosphate + H(+)</text>
        <dbReference type="Rhea" id="RHEA:58744"/>
        <dbReference type="ChEBI" id="CHEBI:15377"/>
        <dbReference type="ChEBI" id="CHEBI:15378"/>
        <dbReference type="ChEBI" id="CHEBI:33019"/>
        <dbReference type="ChEBI" id="CHEBI:58285"/>
        <dbReference type="ChEBI" id="CHEBI:87133"/>
    </reaction>
</comment>
<feature type="site" description="Important for substrate specificity" evidence="5">
    <location>
        <position position="72"/>
    </location>
</feature>
<feature type="site" description="Important for substrate specificity" evidence="5">
    <location>
        <position position="162"/>
    </location>
</feature>
<dbReference type="eggNOG" id="COG0424">
    <property type="taxonomic scope" value="Bacteria"/>
</dbReference>
<evidence type="ECO:0000256" key="5">
    <source>
        <dbReference type="HAMAP-Rule" id="MF_00528"/>
    </source>
</evidence>
<evidence type="ECO:0000256" key="3">
    <source>
        <dbReference type="ARBA" id="ARBA00022801"/>
    </source>
</evidence>
<keyword evidence="3 5" id="KW-0378">Hydrolase</keyword>
<dbReference type="GO" id="GO:0005737">
    <property type="term" value="C:cytoplasm"/>
    <property type="evidence" value="ECO:0007669"/>
    <property type="project" value="UniProtKB-SubCell"/>
</dbReference>
<feature type="active site" description="Proton acceptor" evidence="5">
    <location>
        <position position="71"/>
    </location>
</feature>
<dbReference type="RefSeq" id="WP_038501084.1">
    <property type="nucleotide sequence ID" value="NZ_AFWK01000035.1"/>
</dbReference>
<comment type="similarity">
    <text evidence="5">Belongs to the Maf family. YceF subfamily.</text>
</comment>
<evidence type="ECO:0000256" key="2">
    <source>
        <dbReference type="ARBA" id="ARBA00022490"/>
    </source>
</evidence>
<comment type="cofactor">
    <cofactor evidence="5">
        <name>a divalent metal cation</name>
        <dbReference type="ChEBI" id="CHEBI:60240"/>
    </cofactor>
</comment>
<accession>A0A077DEJ8</accession>
<evidence type="ECO:0000313" key="7">
    <source>
        <dbReference type="Proteomes" id="UP000028945"/>
    </source>
</evidence>
<dbReference type="NCBIfam" id="TIGR00172">
    <property type="entry name" value="maf"/>
    <property type="match status" value="1"/>
</dbReference>
<dbReference type="Proteomes" id="UP000028945">
    <property type="component" value="Chromosome"/>
</dbReference>
<organism evidence="6 7">
    <name type="scientific">Basilea psittacipulmonis DSM 24701</name>
    <dbReference type="NCBI Taxonomy" id="1072685"/>
    <lineage>
        <taxon>Bacteria</taxon>
        <taxon>Pseudomonadati</taxon>
        <taxon>Pseudomonadota</taxon>
        <taxon>Betaproteobacteria</taxon>
        <taxon>Burkholderiales</taxon>
        <taxon>Alcaligenaceae</taxon>
        <taxon>Basilea</taxon>
    </lineage>
</organism>
<dbReference type="PIRSF" id="PIRSF006305">
    <property type="entry name" value="Maf"/>
    <property type="match status" value="1"/>
</dbReference>